<dbReference type="GO" id="GO:0070062">
    <property type="term" value="C:extracellular exosome"/>
    <property type="evidence" value="ECO:0007669"/>
    <property type="project" value="TreeGrafter"/>
</dbReference>
<dbReference type="InterPro" id="IPR016025">
    <property type="entry name" value="Clathrin_H-chain_N"/>
</dbReference>
<evidence type="ECO:0008006" key="3">
    <source>
        <dbReference type="Google" id="ProtNLM"/>
    </source>
</evidence>
<accession>A0A553QXG0</accession>
<dbReference type="EMBL" id="SRMA01025430">
    <property type="protein sequence ID" value="TRY94651.1"/>
    <property type="molecule type" value="Genomic_DNA"/>
</dbReference>
<dbReference type="SUPFAM" id="SSF50989">
    <property type="entry name" value="Clathrin heavy-chain terminal domain"/>
    <property type="match status" value="1"/>
</dbReference>
<proteinExistence type="predicted"/>
<dbReference type="OrthoDB" id="2113814at2759"/>
<sequence length="365" mass="40451">MAQILPIRFQEHLQLQSLGINPANIGFSTLTMESDKFICIREKVGEQAQVVIIDMSDPNTPIRRPISADSAIMNPASKVIALKAAKTLQIFNIEMKSKMKAHTMTEDVTFWKWISLNTIALVTDNAVYHWSMEGDSQPIKVFDRHSSLAGCQIINYRTDAKQKWLLLIGISAQQNRVVGAMQLYSVDRKVSQPIEGHAAGFAQFKMEGNAEESTLFCFAVRGQAGGKLHIIEVGTPPSGNQPFPKKAVDVFFPPEAQNDFPVAMQISAKHDVVFLITKYGYIHLYDLETGTCIYMNRISGETIFVTASHEATSGIIGVNRKGQVHIPFLFLFGKRTVVQLTCPNTHQGLVSVLLTICAITVAWVV</sequence>
<dbReference type="GO" id="GO:0030130">
    <property type="term" value="C:clathrin coat of trans-Golgi network vesicle"/>
    <property type="evidence" value="ECO:0007669"/>
    <property type="project" value="InterPro"/>
</dbReference>
<dbReference type="Proteomes" id="UP000316079">
    <property type="component" value="Unassembled WGS sequence"/>
</dbReference>
<comment type="caution">
    <text evidence="1">The sequence shown here is derived from an EMBL/GenBank/DDBJ whole genome shotgun (WGS) entry which is preliminary data.</text>
</comment>
<dbReference type="GO" id="GO:0032051">
    <property type="term" value="F:clathrin light chain binding"/>
    <property type="evidence" value="ECO:0007669"/>
    <property type="project" value="TreeGrafter"/>
</dbReference>
<dbReference type="GO" id="GO:0048268">
    <property type="term" value="P:clathrin coat assembly"/>
    <property type="evidence" value="ECO:0007669"/>
    <property type="project" value="TreeGrafter"/>
</dbReference>
<reference evidence="1 2" key="1">
    <citation type="journal article" date="2019" name="Sci. Data">
        <title>Hybrid genome assembly and annotation of Danionella translucida.</title>
        <authorList>
            <person name="Kadobianskyi M."/>
            <person name="Schulze L."/>
            <person name="Schuelke M."/>
            <person name="Judkewitz B."/>
        </authorList>
    </citation>
    <scope>NUCLEOTIDE SEQUENCE [LARGE SCALE GENOMIC DNA]</scope>
    <source>
        <strain evidence="1 2">Bolton</strain>
    </source>
</reference>
<dbReference type="GO" id="GO:0071439">
    <property type="term" value="C:clathrin complex"/>
    <property type="evidence" value="ECO:0007669"/>
    <property type="project" value="TreeGrafter"/>
</dbReference>
<evidence type="ECO:0000313" key="2">
    <source>
        <dbReference type="Proteomes" id="UP000316079"/>
    </source>
</evidence>
<dbReference type="STRING" id="623744.A0A553QXG0"/>
<dbReference type="GO" id="GO:0045334">
    <property type="term" value="C:clathrin-coated endocytic vesicle"/>
    <property type="evidence" value="ECO:0007669"/>
    <property type="project" value="TreeGrafter"/>
</dbReference>
<dbReference type="AlphaFoldDB" id="A0A553QXG0"/>
<evidence type="ECO:0000313" key="1">
    <source>
        <dbReference type="EMBL" id="TRY94651.1"/>
    </source>
</evidence>
<dbReference type="GO" id="GO:0000278">
    <property type="term" value="P:mitotic cell cycle"/>
    <property type="evidence" value="ECO:0007669"/>
    <property type="project" value="TreeGrafter"/>
</dbReference>
<dbReference type="GO" id="GO:0030132">
    <property type="term" value="C:clathrin coat of coated pit"/>
    <property type="evidence" value="ECO:0007669"/>
    <property type="project" value="InterPro"/>
</dbReference>
<dbReference type="GO" id="GO:0005198">
    <property type="term" value="F:structural molecule activity"/>
    <property type="evidence" value="ECO:0007669"/>
    <property type="project" value="InterPro"/>
</dbReference>
<dbReference type="Gene3D" id="2.130.10.110">
    <property type="entry name" value="Clathrin heavy-chain terminal domain"/>
    <property type="match status" value="1"/>
</dbReference>
<keyword evidence="2" id="KW-1185">Reference proteome</keyword>
<dbReference type="FunFam" id="2.130.10.110:FF:000003">
    <property type="entry name" value="Clathrin heavy chain"/>
    <property type="match status" value="1"/>
</dbReference>
<gene>
    <name evidence="1" type="ORF">DNTS_021560</name>
</gene>
<dbReference type="GO" id="GO:0006898">
    <property type="term" value="P:receptor-mediated endocytosis"/>
    <property type="evidence" value="ECO:0007669"/>
    <property type="project" value="TreeGrafter"/>
</dbReference>
<dbReference type="GO" id="GO:0005819">
    <property type="term" value="C:spindle"/>
    <property type="evidence" value="ECO:0007669"/>
    <property type="project" value="TreeGrafter"/>
</dbReference>
<organism evidence="1 2">
    <name type="scientific">Danionella cerebrum</name>
    <dbReference type="NCBI Taxonomy" id="2873325"/>
    <lineage>
        <taxon>Eukaryota</taxon>
        <taxon>Metazoa</taxon>
        <taxon>Chordata</taxon>
        <taxon>Craniata</taxon>
        <taxon>Vertebrata</taxon>
        <taxon>Euteleostomi</taxon>
        <taxon>Actinopterygii</taxon>
        <taxon>Neopterygii</taxon>
        <taxon>Teleostei</taxon>
        <taxon>Ostariophysi</taxon>
        <taxon>Cypriniformes</taxon>
        <taxon>Danionidae</taxon>
        <taxon>Danioninae</taxon>
        <taxon>Danionella</taxon>
    </lineage>
</organism>
<dbReference type="PANTHER" id="PTHR10292">
    <property type="entry name" value="CLATHRIN HEAVY CHAIN RELATED"/>
    <property type="match status" value="1"/>
</dbReference>
<dbReference type="GO" id="GO:0006886">
    <property type="term" value="P:intracellular protein transport"/>
    <property type="evidence" value="ECO:0007669"/>
    <property type="project" value="InterPro"/>
</dbReference>
<dbReference type="InterPro" id="IPR022365">
    <property type="entry name" value="Clathrin_H-chain_propeller_rpt"/>
</dbReference>
<name>A0A553QXG0_9TELE</name>
<dbReference type="PANTHER" id="PTHR10292:SF7">
    <property type="entry name" value="CLATHRIN HEAVY CHAIN 1"/>
    <property type="match status" value="1"/>
</dbReference>
<protein>
    <recommendedName>
        <fullName evidence="3">Clathrin heavy chain linker core motif domain-containing protein</fullName>
    </recommendedName>
</protein>
<dbReference type="Pfam" id="PF01394">
    <property type="entry name" value="Clathrin_propel"/>
    <property type="match status" value="5"/>
</dbReference>